<name>A0AA86TI23_9EUKA</name>
<evidence type="ECO:0000313" key="1">
    <source>
        <dbReference type="EMBL" id="CAI9916497.1"/>
    </source>
</evidence>
<accession>A0AA86TI23</accession>
<comment type="caution">
    <text evidence="1">The sequence shown here is derived from an EMBL/GenBank/DDBJ whole genome shotgun (WGS) entry which is preliminary data.</text>
</comment>
<sequence>MLDKSFNQLCQNNIVLKNQQFSYCQKSKKLTNILVNKNLQLSPQNKQYHLFINSNNVQSSTIQSTVSNDYNFAVFGFTQNINQIQESIINITIHFNIYEGALICLQCDISVVNSQLVFIANGQTLSTIMLSSLNSITFESTSIQYRFHSYQSSGIVHNITAGFSLFSMSNVKILGNDSNQDTSSYIANFVNQQTQVTINQVYICSNVLSASMNNQSLLTFSTPINRQCQNICDASSYYTYGICQTDLTNSELISNFTFLCVAPFEFDGEKCVCSDGYLLNGSTCVDVVLTLTNIQKSLGDTQINDKVQAAFVKLNLSIIDVNNSMNTNLAVLTNEIQQMNILTDQNIIGNTSQLQNSILSIIQQLDQNIASNSSVLISALQVTNNNVQSLVNTSKSLNQSIIDQNTSFTNIINSLNSSILNTNVAISANFSSVNTQFNQTNISLSNQNATILQMQNTINDLQNQIIASSFNQESQDTEIANFNIAEFVCQQQSFVQQFDIQSVTHNIQLSNFSTSFVFETVSVNNAFLDIADFSLQTGFQLYKSQSYFYNLKVQLGSQSTGSCSIISDSSMKFLVSVTIQSKASTLVSVATSNQLNIIQKTSIGSNIRELLVNINCDTMTSGNLTLIGSANGSLNINKYQVLGKYFTTQQLSLCVLITLNAQVYISLVNFKPSQIQFGNQSSYLLSYVELSFVQFKQITLNVGIDQASRNLLSKTISSAVNQFQYGGFIYNIYTSQVIILNAVSKQFLTHQTQFITNSGQMIGSTFQDSFVSISNLCQVGYDATVSGQQITASGLIGSIGGKLSFDNADINIIFSGSASFSNVGTVGIISSSCQNATFVNINVVFTSSYKNVYDITEGNISALTGQSNCKKLVVNSSTFLNVSIVATTNISVLVGSSVNSNVLVNEIRFDNISLAAISSVNSNSIGTVFGSAYNLKLQSSQLTINGTNITSQLAYAINLGGVVGYQIFGNICVIQSKVTNLYINGSSNNWAMVSGFVAGIYNVTTICFRNIELFNSSLFSLSEIRVACTGGIIGYFIHSNTIINQCTVKDLTSDAQSVLGVGISSGLISGAHENNVINISYVELSFSFIYSNSRYPKASGMIGAGFDGLVDIKYCNVRNTVVQSSDELYYNQTTPYYLGEMWGLASGFLGLYTNSTIYINQLELTKSNIFSSCSEGSSSSGFSSSLSNTMLQLSKIVIQYTEIFAISKLQLSFAAGICNNQNNASSYIDHVHVSRANITSISTTYSFASAINAHVSRMNETILQVEVMMTQINSTNINSTVVINQGYSNIGAIYGFVGYSNTNITNCKVITSQFTALNNNAVYLGGLIGQYSFSNSTLIDSSITDSNLSARTVNKDTVVGGAIGFQVSSNVTLFDINVSNLILLSFSTSSVFCSSFIGAAQSYDPINKLIIYNSNVYSIQTQYGGSNITANFLVYFQTKYLSQIQTQISNSQSLGFSSMNGAPIANCVFKIRNDTTTYQVNDDGC</sequence>
<gene>
    <name evidence="2" type="ORF">HINF_LOCUS19871</name>
    <name evidence="1" type="ORF">HINF_LOCUS4142</name>
</gene>
<reference evidence="1" key="1">
    <citation type="submission" date="2023-06" db="EMBL/GenBank/DDBJ databases">
        <authorList>
            <person name="Kurt Z."/>
        </authorList>
    </citation>
    <scope>NUCLEOTIDE SEQUENCE</scope>
</reference>
<organism evidence="1">
    <name type="scientific">Hexamita inflata</name>
    <dbReference type="NCBI Taxonomy" id="28002"/>
    <lineage>
        <taxon>Eukaryota</taxon>
        <taxon>Metamonada</taxon>
        <taxon>Diplomonadida</taxon>
        <taxon>Hexamitidae</taxon>
        <taxon>Hexamitinae</taxon>
        <taxon>Hexamita</taxon>
    </lineage>
</organism>
<protein>
    <submittedName>
        <fullName evidence="2">Hypothetical_protein</fullName>
    </submittedName>
</protein>
<evidence type="ECO:0000313" key="2">
    <source>
        <dbReference type="EMBL" id="CAL6005945.1"/>
    </source>
</evidence>
<dbReference type="EMBL" id="CATOUU010000108">
    <property type="protein sequence ID" value="CAI9916497.1"/>
    <property type="molecule type" value="Genomic_DNA"/>
</dbReference>
<proteinExistence type="predicted"/>
<keyword evidence="3" id="KW-1185">Reference proteome</keyword>
<reference evidence="2 3" key="2">
    <citation type="submission" date="2024-07" db="EMBL/GenBank/DDBJ databases">
        <authorList>
            <person name="Akdeniz Z."/>
        </authorList>
    </citation>
    <scope>NUCLEOTIDE SEQUENCE [LARGE SCALE GENOMIC DNA]</scope>
</reference>
<evidence type="ECO:0000313" key="3">
    <source>
        <dbReference type="Proteomes" id="UP001642409"/>
    </source>
</evidence>
<dbReference type="EMBL" id="CAXDID020000053">
    <property type="protein sequence ID" value="CAL6005945.1"/>
    <property type="molecule type" value="Genomic_DNA"/>
</dbReference>
<dbReference type="Proteomes" id="UP001642409">
    <property type="component" value="Unassembled WGS sequence"/>
</dbReference>